<proteinExistence type="predicted"/>
<dbReference type="AlphaFoldDB" id="A0A2H3CJV7"/>
<protein>
    <submittedName>
        <fullName evidence="1">Uncharacterized protein</fullName>
    </submittedName>
</protein>
<reference evidence="2" key="1">
    <citation type="journal article" date="2017" name="Nat. Ecol. Evol.">
        <title>Genome expansion and lineage-specific genetic innovations in the forest pathogenic fungi Armillaria.</title>
        <authorList>
            <person name="Sipos G."/>
            <person name="Prasanna A.N."/>
            <person name="Walter M.C."/>
            <person name="O'Connor E."/>
            <person name="Balint B."/>
            <person name="Krizsan K."/>
            <person name="Kiss B."/>
            <person name="Hess J."/>
            <person name="Varga T."/>
            <person name="Slot J."/>
            <person name="Riley R."/>
            <person name="Boka B."/>
            <person name="Rigling D."/>
            <person name="Barry K."/>
            <person name="Lee J."/>
            <person name="Mihaltcheva S."/>
            <person name="LaButti K."/>
            <person name="Lipzen A."/>
            <person name="Waldron R."/>
            <person name="Moloney N.M."/>
            <person name="Sperisen C."/>
            <person name="Kredics L."/>
            <person name="Vagvoelgyi C."/>
            <person name="Patrignani A."/>
            <person name="Fitzpatrick D."/>
            <person name="Nagy I."/>
            <person name="Doyle S."/>
            <person name="Anderson J.B."/>
            <person name="Grigoriev I.V."/>
            <person name="Gueldener U."/>
            <person name="Muensterkoetter M."/>
            <person name="Nagy L.G."/>
        </authorList>
    </citation>
    <scope>NUCLEOTIDE SEQUENCE [LARGE SCALE GENOMIC DNA]</scope>
    <source>
        <strain evidence="2">28-4</strain>
    </source>
</reference>
<keyword evidence="2" id="KW-1185">Reference proteome</keyword>
<gene>
    <name evidence="1" type="ORF">ARMSODRAFT_224880</name>
</gene>
<sequence>MEFQVAMCCHDVRSQVKSRYQHGESSHDDFKFCLGMKWLKSDRREDVWAMRKLVYLSIITSLQHYSGSLESPSPGLLWMRRFLKNAEETLLLAKPWFLGFYFYDMAAIVQVLLHLGNPNYGRTSKLRDITKRWSA</sequence>
<evidence type="ECO:0000313" key="2">
    <source>
        <dbReference type="Proteomes" id="UP000218334"/>
    </source>
</evidence>
<dbReference type="Proteomes" id="UP000218334">
    <property type="component" value="Unassembled WGS sequence"/>
</dbReference>
<name>A0A2H3CJV7_9AGAR</name>
<evidence type="ECO:0000313" key="1">
    <source>
        <dbReference type="EMBL" id="PBK76403.1"/>
    </source>
</evidence>
<accession>A0A2H3CJV7</accession>
<organism evidence="1 2">
    <name type="scientific">Armillaria solidipes</name>
    <dbReference type="NCBI Taxonomy" id="1076256"/>
    <lineage>
        <taxon>Eukaryota</taxon>
        <taxon>Fungi</taxon>
        <taxon>Dikarya</taxon>
        <taxon>Basidiomycota</taxon>
        <taxon>Agaricomycotina</taxon>
        <taxon>Agaricomycetes</taxon>
        <taxon>Agaricomycetidae</taxon>
        <taxon>Agaricales</taxon>
        <taxon>Marasmiineae</taxon>
        <taxon>Physalacriaceae</taxon>
        <taxon>Armillaria</taxon>
    </lineage>
</organism>
<dbReference type="STRING" id="1076256.A0A2H3CJV7"/>
<dbReference type="EMBL" id="KZ293416">
    <property type="protein sequence ID" value="PBK76403.1"/>
    <property type="molecule type" value="Genomic_DNA"/>
</dbReference>